<evidence type="ECO:0000256" key="9">
    <source>
        <dbReference type="ARBA" id="ARBA00041133"/>
    </source>
</evidence>
<dbReference type="GO" id="GO:0016887">
    <property type="term" value="F:ATP hydrolysis activity"/>
    <property type="evidence" value="ECO:0007669"/>
    <property type="project" value="InterPro"/>
</dbReference>
<dbReference type="Gene3D" id="3.40.50.300">
    <property type="entry name" value="P-loop containing nucleotide triphosphate hydrolases"/>
    <property type="match status" value="1"/>
</dbReference>
<keyword evidence="2" id="KW-0813">Transport</keyword>
<comment type="caution">
    <text evidence="14">The sequence shown here is derived from an EMBL/GenBank/DDBJ whole genome shotgun (WGS) entry which is preliminary data.</text>
</comment>
<dbReference type="AlphaFoldDB" id="M0EGF3"/>
<keyword evidence="15" id="KW-1185">Reference proteome</keyword>
<dbReference type="InterPro" id="IPR003439">
    <property type="entry name" value="ABC_transporter-like_ATP-bd"/>
</dbReference>
<dbReference type="RefSeq" id="WP_008441492.1">
    <property type="nucleotide sequence ID" value="NZ_AOJK01000023.1"/>
</dbReference>
<dbReference type="GO" id="GO:1901238">
    <property type="term" value="F:ABC-type tungstate transporter activity"/>
    <property type="evidence" value="ECO:0007669"/>
    <property type="project" value="UniProtKB-EC"/>
</dbReference>
<evidence type="ECO:0000256" key="4">
    <source>
        <dbReference type="ARBA" id="ARBA00022741"/>
    </source>
</evidence>
<dbReference type="GO" id="GO:0005524">
    <property type="term" value="F:ATP binding"/>
    <property type="evidence" value="ECO:0007669"/>
    <property type="project" value="UniProtKB-KW"/>
</dbReference>
<dbReference type="InterPro" id="IPR003593">
    <property type="entry name" value="AAA+_ATPase"/>
</dbReference>
<feature type="domain" description="ABC transporter" evidence="13">
    <location>
        <begin position="42"/>
        <end position="275"/>
    </location>
</feature>
<dbReference type="EMBL" id="AOJK01000023">
    <property type="protein sequence ID" value="ELZ46138.1"/>
    <property type="molecule type" value="Genomic_DNA"/>
</dbReference>
<evidence type="ECO:0000256" key="11">
    <source>
        <dbReference type="ARBA" id="ARBA00057369"/>
    </source>
</evidence>
<dbReference type="PANTHER" id="PTHR42788">
    <property type="entry name" value="TAURINE IMPORT ATP-BINDING PROTEIN-RELATED"/>
    <property type="match status" value="1"/>
</dbReference>
<keyword evidence="4" id="KW-0547">Nucleotide-binding</keyword>
<comment type="function">
    <text evidence="11">Part of the ABC transporter complex WtpABC involved in molybdate/tungstate import. Responsible for energy coupling to the transport system.</text>
</comment>
<dbReference type="Pfam" id="PF00005">
    <property type="entry name" value="ABC_tran"/>
    <property type="match status" value="1"/>
</dbReference>
<reference evidence="14 15" key="1">
    <citation type="journal article" date="2014" name="PLoS Genet.">
        <title>Phylogenetically driven sequencing of extremely halophilic archaea reveals strategies for static and dynamic osmo-response.</title>
        <authorList>
            <person name="Becker E.A."/>
            <person name="Seitzer P.M."/>
            <person name="Tritt A."/>
            <person name="Larsen D."/>
            <person name="Krusor M."/>
            <person name="Yao A.I."/>
            <person name="Wu D."/>
            <person name="Madern D."/>
            <person name="Eisen J.A."/>
            <person name="Darling A.E."/>
            <person name="Facciotti M.T."/>
        </authorList>
    </citation>
    <scope>NUCLEOTIDE SEQUENCE [LARGE SCALE GENOMIC DNA]</scope>
    <source>
        <strain evidence="14 15">DSM 19288</strain>
    </source>
</reference>
<evidence type="ECO:0000256" key="12">
    <source>
        <dbReference type="SAM" id="MobiDB-lite"/>
    </source>
</evidence>
<dbReference type="PROSITE" id="PS50893">
    <property type="entry name" value="ABC_TRANSPORTER_2"/>
    <property type="match status" value="1"/>
</dbReference>
<dbReference type="InterPro" id="IPR050166">
    <property type="entry name" value="ABC_transporter_ATP-bind"/>
</dbReference>
<dbReference type="SUPFAM" id="SSF52540">
    <property type="entry name" value="P-loop containing nucleoside triphosphate hydrolases"/>
    <property type="match status" value="1"/>
</dbReference>
<dbReference type="PATRIC" id="fig|1227465.4.peg.921"/>
<dbReference type="CDD" id="cd03293">
    <property type="entry name" value="ABC_NrtD_SsuB_transporters"/>
    <property type="match status" value="1"/>
</dbReference>
<dbReference type="STRING" id="1227465.C463_04699"/>
<evidence type="ECO:0000256" key="8">
    <source>
        <dbReference type="ARBA" id="ARBA00039025"/>
    </source>
</evidence>
<feature type="region of interest" description="Disordered" evidence="12">
    <location>
        <begin position="1"/>
        <end position="40"/>
    </location>
</feature>
<evidence type="ECO:0000256" key="10">
    <source>
        <dbReference type="ARBA" id="ARBA00047936"/>
    </source>
</evidence>
<evidence type="ECO:0000256" key="6">
    <source>
        <dbReference type="ARBA" id="ARBA00038307"/>
    </source>
</evidence>
<dbReference type="EC" id="7.3.2.6" evidence="8"/>
<feature type="compositionally biased region" description="Acidic residues" evidence="12">
    <location>
        <begin position="9"/>
        <end position="22"/>
    </location>
</feature>
<dbReference type="InterPro" id="IPR027417">
    <property type="entry name" value="P-loop_NTPase"/>
</dbReference>
<comment type="catalytic activity">
    <reaction evidence="10">
        <text>tungstate(in) + ATP + H2O = tungstate(out) + ADP + phosphate + H(+)</text>
        <dbReference type="Rhea" id="RHEA:35027"/>
        <dbReference type="ChEBI" id="CHEBI:15377"/>
        <dbReference type="ChEBI" id="CHEBI:15378"/>
        <dbReference type="ChEBI" id="CHEBI:30616"/>
        <dbReference type="ChEBI" id="CHEBI:43474"/>
        <dbReference type="ChEBI" id="CHEBI:46502"/>
        <dbReference type="ChEBI" id="CHEBI:456216"/>
        <dbReference type="EC" id="7.3.2.6"/>
    </reaction>
</comment>
<sequence length="289" mass="30631">MAGVNDDGATGDDETADDDGTAGDDGIAGESDATRPPAAASVALDGVGKTYAADGDGDPVRALDDVSFSVADGEFVCLVGPSGCGKTTLFRVVAGLTEATDGRVLLDGTEVTAPTTDMGVVFQEYHLFPWLTVEENVGFGLERSDRPAAECDRRVDEMLDLVGLAEFRDAYPKSLSGGMKQRVAIARALAVDPDLLLMDEPFGAVDAQTREMLQRELLDVWASTGKTVLFVTHDVAEAVTLADRIVVMAAEPGRVREVVDVDVERPRERGDAAFAEYVGRVRELIGAHP</sequence>
<dbReference type="GO" id="GO:0005886">
    <property type="term" value="C:plasma membrane"/>
    <property type="evidence" value="ECO:0007669"/>
    <property type="project" value="UniProtKB-SubCell"/>
</dbReference>
<name>M0EGF3_9EURY</name>
<proteinExistence type="inferred from homology"/>
<gene>
    <name evidence="14" type="ORF">C463_04699</name>
</gene>
<evidence type="ECO:0000256" key="2">
    <source>
        <dbReference type="ARBA" id="ARBA00022448"/>
    </source>
</evidence>
<evidence type="ECO:0000259" key="13">
    <source>
        <dbReference type="PROSITE" id="PS50893"/>
    </source>
</evidence>
<keyword evidence="5" id="KW-0067">ATP-binding</keyword>
<dbReference type="FunFam" id="3.40.50.300:FF:000425">
    <property type="entry name" value="Probable ABC transporter, ATP-binding subunit"/>
    <property type="match status" value="1"/>
</dbReference>
<organism evidence="14 15">
    <name type="scientific">Halorubrum californiense DSM 19288</name>
    <dbReference type="NCBI Taxonomy" id="1227465"/>
    <lineage>
        <taxon>Archaea</taxon>
        <taxon>Methanobacteriati</taxon>
        <taxon>Methanobacteriota</taxon>
        <taxon>Stenosarchaea group</taxon>
        <taxon>Halobacteria</taxon>
        <taxon>Halobacteriales</taxon>
        <taxon>Haloferacaceae</taxon>
        <taxon>Halorubrum</taxon>
    </lineage>
</organism>
<dbReference type="SMART" id="SM00382">
    <property type="entry name" value="AAA"/>
    <property type="match status" value="1"/>
</dbReference>
<accession>M0EGF3</accession>
<comment type="subunit">
    <text evidence="7">The complex is composed of two ATP-binding proteins (WtpC), two transmembrane proteins (WtpB) and a solute-binding protein (WtpA).</text>
</comment>
<protein>
    <recommendedName>
        <fullName evidence="9">Molybdate/tungstate import ATP-binding protein WtpC</fullName>
        <ecNumber evidence="8">7.3.2.6</ecNumber>
    </recommendedName>
</protein>
<evidence type="ECO:0000313" key="14">
    <source>
        <dbReference type="EMBL" id="ELZ46138.1"/>
    </source>
</evidence>
<dbReference type="Proteomes" id="UP000011586">
    <property type="component" value="Unassembled WGS sequence"/>
</dbReference>
<comment type="similarity">
    <text evidence="6">Belongs to the ABC transporter superfamily. Sulfate/tungstate importer (TC 3.A.1.6) family.</text>
</comment>
<evidence type="ECO:0000256" key="1">
    <source>
        <dbReference type="ARBA" id="ARBA00004236"/>
    </source>
</evidence>
<comment type="subcellular location">
    <subcellularLocation>
        <location evidence="1">Cell membrane</location>
    </subcellularLocation>
</comment>
<evidence type="ECO:0000256" key="5">
    <source>
        <dbReference type="ARBA" id="ARBA00022840"/>
    </source>
</evidence>
<dbReference type="PROSITE" id="PS00211">
    <property type="entry name" value="ABC_TRANSPORTER_1"/>
    <property type="match status" value="1"/>
</dbReference>
<evidence type="ECO:0000256" key="7">
    <source>
        <dbReference type="ARBA" id="ARBA00038781"/>
    </source>
</evidence>
<keyword evidence="3" id="KW-0500">Molybdenum</keyword>
<dbReference type="InterPro" id="IPR017871">
    <property type="entry name" value="ABC_transporter-like_CS"/>
</dbReference>
<evidence type="ECO:0000256" key="3">
    <source>
        <dbReference type="ARBA" id="ARBA00022505"/>
    </source>
</evidence>
<dbReference type="PANTHER" id="PTHR42788:SF13">
    <property type="entry name" value="ALIPHATIC SULFONATES IMPORT ATP-BINDING PROTEIN SSUB"/>
    <property type="match status" value="1"/>
</dbReference>
<evidence type="ECO:0000313" key="15">
    <source>
        <dbReference type="Proteomes" id="UP000011586"/>
    </source>
</evidence>